<dbReference type="Proteomes" id="UP001607303">
    <property type="component" value="Unassembled WGS sequence"/>
</dbReference>
<protein>
    <submittedName>
        <fullName evidence="1">Uncharacterized protein</fullName>
    </submittedName>
</protein>
<dbReference type="AlphaFoldDB" id="A0ABD2D2R7"/>
<sequence length="132" mass="15298">MRIVLVWIINQREKEEIPFVEHKEASIATFPMERKVVRGWAMGMGRQYEGVEKKLGRSRTKLKERRFFHPHHRGIDRDGGRAPRLAHVDMRSNSHTEAYGSGMTLTQRSTGDSPLTYRSIRLNVLLTPLECP</sequence>
<accession>A0ABD2D2R7</accession>
<proteinExistence type="predicted"/>
<gene>
    <name evidence="1" type="ORF">V1477_001218</name>
</gene>
<keyword evidence="2" id="KW-1185">Reference proteome</keyword>
<comment type="caution">
    <text evidence="1">The sequence shown here is derived from an EMBL/GenBank/DDBJ whole genome shotgun (WGS) entry which is preliminary data.</text>
</comment>
<name>A0ABD2D2R7_VESMC</name>
<evidence type="ECO:0000313" key="1">
    <source>
        <dbReference type="EMBL" id="KAL2750648.1"/>
    </source>
</evidence>
<organism evidence="1 2">
    <name type="scientific">Vespula maculifrons</name>
    <name type="common">Eastern yellow jacket</name>
    <name type="synonym">Wasp</name>
    <dbReference type="NCBI Taxonomy" id="7453"/>
    <lineage>
        <taxon>Eukaryota</taxon>
        <taxon>Metazoa</taxon>
        <taxon>Ecdysozoa</taxon>
        <taxon>Arthropoda</taxon>
        <taxon>Hexapoda</taxon>
        <taxon>Insecta</taxon>
        <taxon>Pterygota</taxon>
        <taxon>Neoptera</taxon>
        <taxon>Endopterygota</taxon>
        <taxon>Hymenoptera</taxon>
        <taxon>Apocrita</taxon>
        <taxon>Aculeata</taxon>
        <taxon>Vespoidea</taxon>
        <taxon>Vespidae</taxon>
        <taxon>Vespinae</taxon>
        <taxon>Vespula</taxon>
    </lineage>
</organism>
<reference evidence="1 2" key="1">
    <citation type="journal article" date="2024" name="Ann. Entomol. Soc. Am.">
        <title>Genomic analyses of the southern and eastern yellowjacket wasps (Hymenoptera: Vespidae) reveal evolutionary signatures of social life.</title>
        <authorList>
            <person name="Catto M.A."/>
            <person name="Caine P.B."/>
            <person name="Orr S.E."/>
            <person name="Hunt B.G."/>
            <person name="Goodisman M.A.D."/>
        </authorList>
    </citation>
    <scope>NUCLEOTIDE SEQUENCE [LARGE SCALE GENOMIC DNA]</scope>
    <source>
        <strain evidence="1">232</strain>
        <tissue evidence="1">Head and thorax</tissue>
    </source>
</reference>
<evidence type="ECO:0000313" key="2">
    <source>
        <dbReference type="Proteomes" id="UP001607303"/>
    </source>
</evidence>
<dbReference type="EMBL" id="JAYRBN010000009">
    <property type="protein sequence ID" value="KAL2750648.1"/>
    <property type="molecule type" value="Genomic_DNA"/>
</dbReference>